<dbReference type="AlphaFoldDB" id="A0A1S7SG92"/>
<protein>
    <submittedName>
        <fullName evidence="1">Uncharacterized protein</fullName>
    </submittedName>
</protein>
<accession>A0A1S7SG92</accession>
<sequence length="78" mass="8791">MRDATVFPVVDLLLERSVPFVFTTGYRESIIPSRFASVVRGDKPLNVTASIHAIPRCNLTLPLWERPESHAESCGYYP</sequence>
<gene>
    <name evidence="1" type="ORF">AGR4C_pb30072</name>
</gene>
<proteinExistence type="predicted"/>
<reference evidence="1 2" key="1">
    <citation type="submission" date="2016-01" db="EMBL/GenBank/DDBJ databases">
        <authorList>
            <person name="Oliw E.H."/>
        </authorList>
    </citation>
    <scope>NUCLEOTIDE SEQUENCE [LARGE SCALE GENOMIC DNA]</scope>
    <source>
        <strain evidence="1 2">Kerr 14</strain>
    </source>
</reference>
<dbReference type="EMBL" id="FBWC01000042">
    <property type="protein sequence ID" value="CUX68051.1"/>
    <property type="molecule type" value="Genomic_DNA"/>
</dbReference>
<dbReference type="Proteomes" id="UP000191897">
    <property type="component" value="Unassembled WGS sequence"/>
</dbReference>
<evidence type="ECO:0000313" key="1">
    <source>
        <dbReference type="EMBL" id="CUX68051.1"/>
    </source>
</evidence>
<evidence type="ECO:0000313" key="2">
    <source>
        <dbReference type="Proteomes" id="UP000191897"/>
    </source>
</evidence>
<dbReference type="Gene3D" id="3.40.50.2300">
    <property type="match status" value="1"/>
</dbReference>
<name>A0A1S7SG92_AGRTU</name>
<organism evidence="1 2">
    <name type="scientific">Agrobacterium tumefaciens str. Kerr 14</name>
    <dbReference type="NCBI Taxonomy" id="1183424"/>
    <lineage>
        <taxon>Bacteria</taxon>
        <taxon>Pseudomonadati</taxon>
        <taxon>Pseudomonadota</taxon>
        <taxon>Alphaproteobacteria</taxon>
        <taxon>Hyphomicrobiales</taxon>
        <taxon>Rhizobiaceae</taxon>
        <taxon>Rhizobium/Agrobacterium group</taxon>
        <taxon>Agrobacterium</taxon>
        <taxon>Agrobacterium tumefaciens complex</taxon>
    </lineage>
</organism>